<dbReference type="EC" id="1.14.11.17" evidence="8"/>
<reference evidence="8 9" key="1">
    <citation type="submission" date="2020-07" db="EMBL/GenBank/DDBJ databases">
        <title>Sequencing the genomes of 1000 actinobacteria strains.</title>
        <authorList>
            <person name="Klenk H.-P."/>
        </authorList>
    </citation>
    <scope>NUCLEOTIDE SEQUENCE [LARGE SCALE GENOMIC DNA]</scope>
    <source>
        <strain evidence="8 9">DSM 45772</strain>
    </source>
</reference>
<dbReference type="SUPFAM" id="SSF51197">
    <property type="entry name" value="Clavaminate synthase-like"/>
    <property type="match status" value="1"/>
</dbReference>
<evidence type="ECO:0000256" key="3">
    <source>
        <dbReference type="ARBA" id="ARBA00022964"/>
    </source>
</evidence>
<dbReference type="AlphaFoldDB" id="A0A7Y9E139"/>
<keyword evidence="2" id="KW-0479">Metal-binding</keyword>
<dbReference type="GO" id="GO:0006790">
    <property type="term" value="P:sulfur compound metabolic process"/>
    <property type="evidence" value="ECO:0007669"/>
    <property type="project" value="TreeGrafter"/>
</dbReference>
<dbReference type="GO" id="GO:0005737">
    <property type="term" value="C:cytoplasm"/>
    <property type="evidence" value="ECO:0007669"/>
    <property type="project" value="TreeGrafter"/>
</dbReference>
<evidence type="ECO:0000256" key="6">
    <source>
        <dbReference type="SAM" id="MobiDB-lite"/>
    </source>
</evidence>
<dbReference type="GO" id="GO:0000908">
    <property type="term" value="F:taurine dioxygenase activity"/>
    <property type="evidence" value="ECO:0007669"/>
    <property type="project" value="UniProtKB-EC"/>
</dbReference>
<sequence>MTTLLDSGDPTGEVGTGRPRATPAIDLLEGRRLVRLPGDGPERCRDYAGFTLTPVGTALGAEVTGVDLGQPIDFGLRLELNRALLDWKVLFFPDQHISSAQQRAFARQWGELETNPLLEAGEDPSVVRFAKGGDGPQTYENIWHVDTSFRRAPAMGAVLRMITTPPFGGDTMWADMAAAYDNLAGEVRARIDDAVAVHDMVPGFARFLDADKLRKLEETFPPVTHPVVRIHPETGRRTLFVNGAFTTRIVGMEQAESDALLRHLFAQAHTPEYQVRYRWTEGTVAFWDNRSTQHYAVGDYGSHTRIAERVAILGGKPY</sequence>
<keyword evidence="5" id="KW-0408">Iron</keyword>
<proteinExistence type="inferred from homology"/>
<keyword evidence="3 8" id="KW-0223">Dioxygenase</keyword>
<dbReference type="PANTHER" id="PTHR30468:SF1">
    <property type="entry name" value="ALPHA-KETOGLUTARATE-DEPENDENT SULFONATE DIOXYGENASE"/>
    <property type="match status" value="1"/>
</dbReference>
<accession>A0A7Y9E139</accession>
<keyword evidence="9" id="KW-1185">Reference proteome</keyword>
<evidence type="ECO:0000313" key="8">
    <source>
        <dbReference type="EMBL" id="NYD39194.1"/>
    </source>
</evidence>
<protein>
    <submittedName>
        <fullName evidence="8">Taurine dioxygenase</fullName>
        <ecNumber evidence="8">1.14.11.17</ecNumber>
    </submittedName>
</protein>
<dbReference type="InterPro" id="IPR003819">
    <property type="entry name" value="TauD/TfdA-like"/>
</dbReference>
<dbReference type="PANTHER" id="PTHR30468">
    <property type="entry name" value="ALPHA-KETOGLUTARATE-DEPENDENT SULFONATE DIOXYGENASE"/>
    <property type="match status" value="1"/>
</dbReference>
<feature type="domain" description="TauD/TfdA-like" evidence="7">
    <location>
        <begin position="53"/>
        <end position="309"/>
    </location>
</feature>
<dbReference type="Proteomes" id="UP000535890">
    <property type="component" value="Unassembled WGS sequence"/>
</dbReference>
<comment type="caution">
    <text evidence="8">The sequence shown here is derived from an EMBL/GenBank/DDBJ whole genome shotgun (WGS) entry which is preliminary data.</text>
</comment>
<dbReference type="InterPro" id="IPR042098">
    <property type="entry name" value="TauD-like_sf"/>
</dbReference>
<keyword evidence="4 8" id="KW-0560">Oxidoreductase</keyword>
<evidence type="ECO:0000256" key="2">
    <source>
        <dbReference type="ARBA" id="ARBA00022723"/>
    </source>
</evidence>
<dbReference type="Pfam" id="PF02668">
    <property type="entry name" value="TauD"/>
    <property type="match status" value="1"/>
</dbReference>
<evidence type="ECO:0000256" key="4">
    <source>
        <dbReference type="ARBA" id="ARBA00023002"/>
    </source>
</evidence>
<evidence type="ECO:0000256" key="1">
    <source>
        <dbReference type="ARBA" id="ARBA00005896"/>
    </source>
</evidence>
<dbReference type="EMBL" id="JACCBN010000001">
    <property type="protein sequence ID" value="NYD39194.1"/>
    <property type="molecule type" value="Genomic_DNA"/>
</dbReference>
<organism evidence="8 9">
    <name type="scientific">Actinomycetospora corticicola</name>
    <dbReference type="NCBI Taxonomy" id="663602"/>
    <lineage>
        <taxon>Bacteria</taxon>
        <taxon>Bacillati</taxon>
        <taxon>Actinomycetota</taxon>
        <taxon>Actinomycetes</taxon>
        <taxon>Pseudonocardiales</taxon>
        <taxon>Pseudonocardiaceae</taxon>
        <taxon>Actinomycetospora</taxon>
    </lineage>
</organism>
<feature type="region of interest" description="Disordered" evidence="6">
    <location>
        <begin position="1"/>
        <end position="21"/>
    </location>
</feature>
<evidence type="ECO:0000256" key="5">
    <source>
        <dbReference type="ARBA" id="ARBA00023004"/>
    </source>
</evidence>
<dbReference type="Gene3D" id="3.60.130.10">
    <property type="entry name" value="Clavaminate synthase-like"/>
    <property type="match status" value="1"/>
</dbReference>
<dbReference type="InterPro" id="IPR051323">
    <property type="entry name" value="AtsK-like"/>
</dbReference>
<evidence type="ECO:0000259" key="7">
    <source>
        <dbReference type="Pfam" id="PF02668"/>
    </source>
</evidence>
<gene>
    <name evidence="8" type="ORF">BJ983_005296</name>
</gene>
<name>A0A7Y9E139_9PSEU</name>
<dbReference type="GO" id="GO:0046872">
    <property type="term" value="F:metal ion binding"/>
    <property type="evidence" value="ECO:0007669"/>
    <property type="project" value="UniProtKB-KW"/>
</dbReference>
<evidence type="ECO:0000313" key="9">
    <source>
        <dbReference type="Proteomes" id="UP000535890"/>
    </source>
</evidence>
<comment type="similarity">
    <text evidence="1">Belongs to the TfdA dioxygenase family.</text>
</comment>